<proteinExistence type="predicted"/>
<evidence type="ECO:0000313" key="1">
    <source>
        <dbReference type="EMBL" id="KGE72392.1"/>
    </source>
</evidence>
<accession>A0A098R102</accession>
<dbReference type="STRING" id="1480694.DC28_06880"/>
<reference evidence="1 2" key="1">
    <citation type="submission" date="2014-05" db="EMBL/GenBank/DDBJ databases">
        <title>De novo Genome Sequence of Spirocheata sp.</title>
        <authorList>
            <person name="Shivani Y."/>
            <person name="Subhash Y."/>
            <person name="Tushar L."/>
            <person name="Sasikala C."/>
            <person name="Ramana C.V."/>
        </authorList>
    </citation>
    <scope>NUCLEOTIDE SEQUENCE [LARGE SCALE GENOMIC DNA]</scope>
    <source>
        <strain evidence="1 2">JC230</strain>
    </source>
</reference>
<organism evidence="1 2">
    <name type="scientific">Spirochaeta lutea</name>
    <dbReference type="NCBI Taxonomy" id="1480694"/>
    <lineage>
        <taxon>Bacteria</taxon>
        <taxon>Pseudomonadati</taxon>
        <taxon>Spirochaetota</taxon>
        <taxon>Spirochaetia</taxon>
        <taxon>Spirochaetales</taxon>
        <taxon>Spirochaetaceae</taxon>
        <taxon>Spirochaeta</taxon>
    </lineage>
</organism>
<name>A0A098R102_9SPIO</name>
<dbReference type="AlphaFoldDB" id="A0A098R102"/>
<dbReference type="PROSITE" id="PS51257">
    <property type="entry name" value="PROKAR_LIPOPROTEIN"/>
    <property type="match status" value="1"/>
</dbReference>
<comment type="caution">
    <text evidence="1">The sequence shown here is derived from an EMBL/GenBank/DDBJ whole genome shotgun (WGS) entry which is preliminary data.</text>
</comment>
<dbReference type="EMBL" id="JNUP01000052">
    <property type="protein sequence ID" value="KGE72392.1"/>
    <property type="molecule type" value="Genomic_DNA"/>
</dbReference>
<evidence type="ECO:0000313" key="2">
    <source>
        <dbReference type="Proteomes" id="UP000029692"/>
    </source>
</evidence>
<dbReference type="Proteomes" id="UP000029692">
    <property type="component" value="Unassembled WGS sequence"/>
</dbReference>
<dbReference type="RefSeq" id="WP_037547138.1">
    <property type="nucleotide sequence ID" value="NZ_JNUP01000052.1"/>
</dbReference>
<gene>
    <name evidence="1" type="ORF">DC28_06880</name>
</gene>
<keyword evidence="2" id="KW-1185">Reference proteome</keyword>
<protein>
    <submittedName>
        <fullName evidence="1">Uncharacterized protein</fullName>
    </submittedName>
</protein>
<sequence>MFVQRVSTIPRYLTLLCVGFFLLISCNAISGNLERNADAGADQVIDLDSVSVYFAGSSTDPVVSMDASVTVTIQNNRQMNSFKQLATYRLRQKVIGGRLYTRIPTFNIRL</sequence>